<dbReference type="InterPro" id="IPR051563">
    <property type="entry name" value="Glycosyl_Hydrolase_51"/>
</dbReference>
<keyword evidence="5 8" id="KW-0732">Signal</keyword>
<dbReference type="Gene3D" id="2.60.120.260">
    <property type="entry name" value="Galactose-binding domain-like"/>
    <property type="match status" value="1"/>
</dbReference>
<feature type="chain" id="PRO_5002205142" description="non-reducing end alpha-L-arabinofuranosidase" evidence="8">
    <location>
        <begin position="21"/>
        <end position="687"/>
    </location>
</feature>
<dbReference type="EMBL" id="KN837109">
    <property type="protein sequence ID" value="KIJ46036.1"/>
    <property type="molecule type" value="Genomic_DNA"/>
</dbReference>
<evidence type="ECO:0000256" key="5">
    <source>
        <dbReference type="ARBA" id="ARBA00022729"/>
    </source>
</evidence>
<dbReference type="InterPro" id="IPR055235">
    <property type="entry name" value="ASD1_cat"/>
</dbReference>
<dbReference type="PANTHER" id="PTHR31776">
    <property type="entry name" value="ALPHA-L-ARABINOFURANOSIDASE 1"/>
    <property type="match status" value="1"/>
</dbReference>
<dbReference type="InterPro" id="IPR003305">
    <property type="entry name" value="CenC_carb-bd"/>
</dbReference>
<evidence type="ECO:0000256" key="4">
    <source>
        <dbReference type="ARBA" id="ARBA00012670"/>
    </source>
</evidence>
<keyword evidence="6 10" id="KW-0378">Hydrolase</keyword>
<keyword evidence="7" id="KW-0325">Glycoprotein</keyword>
<dbReference type="GO" id="GO:0031222">
    <property type="term" value="P:arabinan catabolic process"/>
    <property type="evidence" value="ECO:0007669"/>
    <property type="project" value="UniProtKB-UniPathway"/>
</dbReference>
<comment type="catalytic activity">
    <reaction evidence="1">
        <text>Hydrolysis of terminal non-reducing alpha-L-arabinofuranoside residues in alpha-L-arabinosides.</text>
        <dbReference type="EC" id="3.2.1.55"/>
    </reaction>
</comment>
<dbReference type="Proteomes" id="UP000054279">
    <property type="component" value="Unassembled WGS sequence"/>
</dbReference>
<comment type="similarity">
    <text evidence="3">Belongs to the glycosyl hydrolase 51 family.</text>
</comment>
<dbReference type="OrthoDB" id="406864at2759"/>
<accession>A0A0C9W434</accession>
<comment type="pathway">
    <text evidence="2">Glycan metabolism; L-arabinan degradation.</text>
</comment>
<dbReference type="InterPro" id="IPR008979">
    <property type="entry name" value="Galactose-bd-like_sf"/>
</dbReference>
<dbReference type="EC" id="3.2.1.55" evidence="4"/>
<evidence type="ECO:0000256" key="7">
    <source>
        <dbReference type="ARBA" id="ARBA00023180"/>
    </source>
</evidence>
<feature type="signal peptide" evidence="8">
    <location>
        <begin position="1"/>
        <end position="20"/>
    </location>
</feature>
<dbReference type="HOGENOM" id="CLU_010060_1_1_1"/>
<evidence type="ECO:0000256" key="2">
    <source>
        <dbReference type="ARBA" id="ARBA00004834"/>
    </source>
</evidence>
<reference evidence="10 11" key="1">
    <citation type="submission" date="2014-06" db="EMBL/GenBank/DDBJ databases">
        <title>Evolutionary Origins and Diversification of the Mycorrhizal Mutualists.</title>
        <authorList>
            <consortium name="DOE Joint Genome Institute"/>
            <consortium name="Mycorrhizal Genomics Consortium"/>
            <person name="Kohler A."/>
            <person name="Kuo A."/>
            <person name="Nagy L.G."/>
            <person name="Floudas D."/>
            <person name="Copeland A."/>
            <person name="Barry K.W."/>
            <person name="Cichocki N."/>
            <person name="Veneault-Fourrey C."/>
            <person name="LaButti K."/>
            <person name="Lindquist E.A."/>
            <person name="Lipzen A."/>
            <person name="Lundell T."/>
            <person name="Morin E."/>
            <person name="Murat C."/>
            <person name="Riley R."/>
            <person name="Ohm R."/>
            <person name="Sun H."/>
            <person name="Tunlid A."/>
            <person name="Henrissat B."/>
            <person name="Grigoriev I.V."/>
            <person name="Hibbett D.S."/>
            <person name="Martin F."/>
        </authorList>
    </citation>
    <scope>NUCLEOTIDE SEQUENCE [LARGE SCALE GENOMIC DNA]</scope>
    <source>
        <strain evidence="10 11">SS14</strain>
    </source>
</reference>
<dbReference type="GO" id="GO:0046556">
    <property type="term" value="F:alpha-L-arabinofuranosidase activity"/>
    <property type="evidence" value="ECO:0007669"/>
    <property type="project" value="UniProtKB-EC"/>
</dbReference>
<dbReference type="PANTHER" id="PTHR31776:SF0">
    <property type="entry name" value="ALPHA-L-ARABINOFURANOSIDASE 1"/>
    <property type="match status" value="1"/>
</dbReference>
<dbReference type="InterPro" id="IPR010720">
    <property type="entry name" value="Alpha-L-AF_C"/>
</dbReference>
<evidence type="ECO:0000256" key="1">
    <source>
        <dbReference type="ARBA" id="ARBA00001462"/>
    </source>
</evidence>
<dbReference type="SUPFAM" id="SSF51445">
    <property type="entry name" value="(Trans)glycosidases"/>
    <property type="match status" value="1"/>
</dbReference>
<dbReference type="GO" id="GO:0046373">
    <property type="term" value="P:L-arabinose metabolic process"/>
    <property type="evidence" value="ECO:0007669"/>
    <property type="project" value="InterPro"/>
</dbReference>
<sequence length="687" mass="72966">MRRSLCVLSSILALVATATAVTVTVSSTASHPIPTTLWGLMFESGDGGLYGELLQNRAFQLVTPGTTGALAGWQAVNGATVSVIKESTPVSSALPNALHLTIPSGKTGPTGFGNVGYNSGLKVTAGSTYTASFYYRFPTSSSFSGSVTVGLQTAGGQALGSTTATISGSQTSWQQVTVTFQATTTPSSTSNLFTVTLDGAAASGQNINFAMLSLFPPTFKNRANGMRQDIAQALADIAPASFRFPGGNNLEGNTVSTRWQWNTTVGPLTSRPGRQGDWGYVNTDGLGLLEYLNWCEDLNMEPLMAVWSGYSLGGTSVAQDQLGPYIQQAIDQINFVVGDPTKSAAAALRSSLGHPAPFKLNYVEIGNEDFAAASTYPYRWTAFVNALQAQFPNIQFMATTYVNNPVLSPTPQVYDVHVYQSPSWFVANAFQYDDMARNGQKYFEGEYAVISTNDADVWSSTGRLVYPIMQGSASEAAFMLGLERNSDIVFAACYAPLIGNVNNNQWTPNLLGFDAGAVYKSTSYYVQKLFGNNRGDQYIPSTLPTRNGTLHWGVVKNTAANQLIIKIANTASSTQSLTFNLPFSVASSGTAQILTGGASTSNTPQNPNAIVPTTSTISTGQTDPLLLLPQASQPPPSHRPLPHLLLVALKAFTVNAAGPGTRDRPLVPVVQPATSRIHITVNAFPLE</sequence>
<evidence type="ECO:0000256" key="3">
    <source>
        <dbReference type="ARBA" id="ARBA00007186"/>
    </source>
</evidence>
<organism evidence="10 11">
    <name type="scientific">Sphaerobolus stellatus (strain SS14)</name>
    <dbReference type="NCBI Taxonomy" id="990650"/>
    <lineage>
        <taxon>Eukaryota</taxon>
        <taxon>Fungi</taxon>
        <taxon>Dikarya</taxon>
        <taxon>Basidiomycota</taxon>
        <taxon>Agaricomycotina</taxon>
        <taxon>Agaricomycetes</taxon>
        <taxon>Phallomycetidae</taxon>
        <taxon>Geastrales</taxon>
        <taxon>Sphaerobolaceae</taxon>
        <taxon>Sphaerobolus</taxon>
    </lineage>
</organism>
<dbReference type="UniPathway" id="UPA00667"/>
<feature type="domain" description="Alpha-L-arabinofuranosidase C-terminal" evidence="9">
    <location>
        <begin position="445"/>
        <end position="632"/>
    </location>
</feature>
<protein>
    <recommendedName>
        <fullName evidence="4">non-reducing end alpha-L-arabinofuranosidase</fullName>
        <ecNumber evidence="4">3.2.1.55</ecNumber>
    </recommendedName>
</protein>
<proteinExistence type="inferred from homology"/>
<name>A0A0C9W434_SPHS4</name>
<dbReference type="Pfam" id="PF02018">
    <property type="entry name" value="CBM_4_9"/>
    <property type="match status" value="1"/>
</dbReference>
<keyword evidence="11" id="KW-1185">Reference proteome</keyword>
<evidence type="ECO:0000313" key="10">
    <source>
        <dbReference type="EMBL" id="KIJ46036.1"/>
    </source>
</evidence>
<evidence type="ECO:0000256" key="6">
    <source>
        <dbReference type="ARBA" id="ARBA00022801"/>
    </source>
</evidence>
<dbReference type="Pfam" id="PF22848">
    <property type="entry name" value="ASD1_dom"/>
    <property type="match status" value="1"/>
</dbReference>
<dbReference type="InterPro" id="IPR017853">
    <property type="entry name" value="GH"/>
</dbReference>
<dbReference type="SUPFAM" id="SSF49785">
    <property type="entry name" value="Galactose-binding domain-like"/>
    <property type="match status" value="1"/>
</dbReference>
<dbReference type="SMART" id="SM00813">
    <property type="entry name" value="Alpha-L-AF_C"/>
    <property type="match status" value="1"/>
</dbReference>
<dbReference type="Gene3D" id="3.20.20.80">
    <property type="entry name" value="Glycosidases"/>
    <property type="match status" value="1"/>
</dbReference>
<evidence type="ECO:0000256" key="8">
    <source>
        <dbReference type="SAM" id="SignalP"/>
    </source>
</evidence>
<evidence type="ECO:0000259" key="9">
    <source>
        <dbReference type="SMART" id="SM00813"/>
    </source>
</evidence>
<gene>
    <name evidence="10" type="ORF">M422DRAFT_250463</name>
</gene>
<dbReference type="AlphaFoldDB" id="A0A0C9W434"/>
<dbReference type="Pfam" id="PF06964">
    <property type="entry name" value="Alpha-L-AF_C"/>
    <property type="match status" value="1"/>
</dbReference>
<evidence type="ECO:0000313" key="11">
    <source>
        <dbReference type="Proteomes" id="UP000054279"/>
    </source>
</evidence>